<dbReference type="GeneID" id="95753784"/>
<name>A0ABX5FJ25_9BACL</name>
<dbReference type="InterPro" id="IPR044068">
    <property type="entry name" value="CB"/>
</dbReference>
<dbReference type="EMBL" id="PXZO01000063">
    <property type="protein sequence ID" value="PSK04083.1"/>
    <property type="molecule type" value="Genomic_DNA"/>
</dbReference>
<keyword evidence="3" id="KW-0233">DNA recombination</keyword>
<evidence type="ECO:0000313" key="7">
    <source>
        <dbReference type="EMBL" id="PSK04083.1"/>
    </source>
</evidence>
<dbReference type="PROSITE" id="PS51898">
    <property type="entry name" value="TYR_RECOMBINASE"/>
    <property type="match status" value="1"/>
</dbReference>
<organism evidence="7 8">
    <name type="scientific">Brevibacillus porteri</name>
    <dbReference type="NCBI Taxonomy" id="2126350"/>
    <lineage>
        <taxon>Bacteria</taxon>
        <taxon>Bacillati</taxon>
        <taxon>Bacillota</taxon>
        <taxon>Bacilli</taxon>
        <taxon>Bacillales</taxon>
        <taxon>Paenibacillaceae</taxon>
        <taxon>Brevibacillus</taxon>
    </lineage>
</organism>
<dbReference type="PANTHER" id="PTHR30349:SF64">
    <property type="entry name" value="PROPHAGE INTEGRASE INTD-RELATED"/>
    <property type="match status" value="1"/>
</dbReference>
<dbReference type="Proteomes" id="UP000241645">
    <property type="component" value="Unassembled WGS sequence"/>
</dbReference>
<feature type="domain" description="Tyr recombinase" evidence="5">
    <location>
        <begin position="143"/>
        <end position="327"/>
    </location>
</feature>
<evidence type="ECO:0000256" key="1">
    <source>
        <dbReference type="ARBA" id="ARBA00008857"/>
    </source>
</evidence>
<dbReference type="SUPFAM" id="SSF56349">
    <property type="entry name" value="DNA breaking-rejoining enzymes"/>
    <property type="match status" value="1"/>
</dbReference>
<dbReference type="Gene3D" id="1.10.443.10">
    <property type="entry name" value="Intergrase catalytic core"/>
    <property type="match status" value="1"/>
</dbReference>
<evidence type="ECO:0000256" key="3">
    <source>
        <dbReference type="ARBA" id="ARBA00023172"/>
    </source>
</evidence>
<dbReference type="InterPro" id="IPR050090">
    <property type="entry name" value="Tyrosine_recombinase_XerCD"/>
</dbReference>
<comment type="caution">
    <text evidence="7">The sequence shown here is derived from an EMBL/GenBank/DDBJ whole genome shotgun (WGS) entry which is preliminary data.</text>
</comment>
<dbReference type="RefSeq" id="WP_106836315.1">
    <property type="nucleotide sequence ID" value="NZ_JARMEW010000060.1"/>
</dbReference>
<feature type="domain" description="Core-binding (CB)" evidence="6">
    <location>
        <begin position="20"/>
        <end position="122"/>
    </location>
</feature>
<evidence type="ECO:0000256" key="2">
    <source>
        <dbReference type="ARBA" id="ARBA00023125"/>
    </source>
</evidence>
<protein>
    <recommendedName>
        <fullName evidence="9">Integrase</fullName>
    </recommendedName>
</protein>
<gene>
    <name evidence="7" type="ORF">C7R92_27265</name>
</gene>
<evidence type="ECO:0000313" key="8">
    <source>
        <dbReference type="Proteomes" id="UP000241645"/>
    </source>
</evidence>
<proteinExistence type="inferred from homology"/>
<evidence type="ECO:0000259" key="6">
    <source>
        <dbReference type="PROSITE" id="PS51900"/>
    </source>
</evidence>
<dbReference type="InterPro" id="IPR010998">
    <property type="entry name" value="Integrase_recombinase_N"/>
</dbReference>
<accession>A0ABX5FJ25</accession>
<comment type="similarity">
    <text evidence="1">Belongs to the 'phage' integrase family.</text>
</comment>
<keyword evidence="8" id="KW-1185">Reference proteome</keyword>
<evidence type="ECO:0000256" key="4">
    <source>
        <dbReference type="PROSITE-ProRule" id="PRU01248"/>
    </source>
</evidence>
<keyword evidence="2 4" id="KW-0238">DNA-binding</keyword>
<dbReference type="Gene3D" id="1.10.150.130">
    <property type="match status" value="1"/>
</dbReference>
<dbReference type="Pfam" id="PF00589">
    <property type="entry name" value="Phage_integrase"/>
    <property type="match status" value="1"/>
</dbReference>
<dbReference type="InterPro" id="IPR011010">
    <property type="entry name" value="DNA_brk_join_enz"/>
</dbReference>
<dbReference type="InterPro" id="IPR013762">
    <property type="entry name" value="Integrase-like_cat_sf"/>
</dbReference>
<reference evidence="7 8" key="1">
    <citation type="submission" date="2018-03" db="EMBL/GenBank/DDBJ databases">
        <title>Brevisbacillus phylogenomics.</title>
        <authorList>
            <person name="Dunlap C."/>
        </authorList>
    </citation>
    <scope>NUCLEOTIDE SEQUENCE [LARGE SCALE GENOMIC DNA]</scope>
    <source>
        <strain evidence="7 8">NRRL B-41110</strain>
    </source>
</reference>
<evidence type="ECO:0000259" key="5">
    <source>
        <dbReference type="PROSITE" id="PS51898"/>
    </source>
</evidence>
<sequence length="343" mass="39996">MSKRMVKGRSTTSVQASRNYTLDEAFQLFVKVKEAEGKRKRTLHDYRKHWGYFRKWLEESHPQIEYIRQVTSPIARDYHLYMASDRSKYQGVSERYLPGVKLAPATVAIRLRTFRAMFRFWKKEGVITEDPTTNLKPAKEDEEEIVVFSEEQLMKMMSAANKKSYKGYRDWALMMTLADTGLRIQEAMALSVDMLDFPNKMIRLPASLNKNRKARVVPFSEEVSKALNELIEETGLHFETKNVFVDVYGKPLTSDAVRKIFRRYAEKAGLLGKVKFSPHIFRHYFCTQYLLNGGDIATLQRIVGHANISTTRKYLQVDFEHIRSQHDKYSPITRLLSDKNNSK</sequence>
<dbReference type="InterPro" id="IPR002104">
    <property type="entry name" value="Integrase_catalytic"/>
</dbReference>
<dbReference type="PROSITE" id="PS51900">
    <property type="entry name" value="CB"/>
    <property type="match status" value="1"/>
</dbReference>
<evidence type="ECO:0008006" key="9">
    <source>
        <dbReference type="Google" id="ProtNLM"/>
    </source>
</evidence>
<dbReference type="PANTHER" id="PTHR30349">
    <property type="entry name" value="PHAGE INTEGRASE-RELATED"/>
    <property type="match status" value="1"/>
</dbReference>